<feature type="region of interest" description="Disordered" evidence="1">
    <location>
        <begin position="50"/>
        <end position="73"/>
    </location>
</feature>
<name>A0ABP1DSR8_9APHY</name>
<organism evidence="3 4">
    <name type="scientific">Somion occarium</name>
    <dbReference type="NCBI Taxonomy" id="3059160"/>
    <lineage>
        <taxon>Eukaryota</taxon>
        <taxon>Fungi</taxon>
        <taxon>Dikarya</taxon>
        <taxon>Basidiomycota</taxon>
        <taxon>Agaricomycotina</taxon>
        <taxon>Agaricomycetes</taxon>
        <taxon>Polyporales</taxon>
        <taxon>Cerrenaceae</taxon>
        <taxon>Somion</taxon>
    </lineage>
</organism>
<proteinExistence type="predicted"/>
<gene>
    <name evidence="3" type="ORF">GFSPODELE1_LOCUS8001</name>
</gene>
<feature type="compositionally biased region" description="Polar residues" evidence="1">
    <location>
        <begin position="153"/>
        <end position="203"/>
    </location>
</feature>
<accession>A0ABP1DSR8</accession>
<dbReference type="Proteomes" id="UP001497453">
    <property type="component" value="Chromosome 6"/>
</dbReference>
<feature type="region of interest" description="Disordered" evidence="1">
    <location>
        <begin position="319"/>
        <end position="341"/>
    </location>
</feature>
<keyword evidence="2" id="KW-0472">Membrane</keyword>
<evidence type="ECO:0000313" key="4">
    <source>
        <dbReference type="Proteomes" id="UP001497453"/>
    </source>
</evidence>
<feature type="region of interest" description="Disordered" evidence="1">
    <location>
        <begin position="119"/>
        <end position="203"/>
    </location>
</feature>
<feature type="compositionally biased region" description="Low complexity" evidence="1">
    <location>
        <begin position="60"/>
        <end position="73"/>
    </location>
</feature>
<evidence type="ECO:0000313" key="3">
    <source>
        <dbReference type="EMBL" id="CAL1710790.1"/>
    </source>
</evidence>
<protein>
    <submittedName>
        <fullName evidence="3">Uncharacterized protein</fullName>
    </submittedName>
</protein>
<evidence type="ECO:0000256" key="2">
    <source>
        <dbReference type="SAM" id="Phobius"/>
    </source>
</evidence>
<keyword evidence="4" id="KW-1185">Reference proteome</keyword>
<feature type="transmembrane region" description="Helical" evidence="2">
    <location>
        <begin position="208"/>
        <end position="230"/>
    </location>
</feature>
<keyword evidence="2" id="KW-1133">Transmembrane helix</keyword>
<keyword evidence="2" id="KW-0812">Transmembrane</keyword>
<feature type="compositionally biased region" description="Low complexity" evidence="1">
    <location>
        <begin position="119"/>
        <end position="152"/>
    </location>
</feature>
<dbReference type="EMBL" id="OZ037949">
    <property type="protein sequence ID" value="CAL1710790.1"/>
    <property type="molecule type" value="Genomic_DNA"/>
</dbReference>
<reference evidence="4" key="1">
    <citation type="submission" date="2024-04" db="EMBL/GenBank/DDBJ databases">
        <authorList>
            <person name="Shaw F."/>
            <person name="Minotto A."/>
        </authorList>
    </citation>
    <scope>NUCLEOTIDE SEQUENCE [LARGE SCALE GENOMIC DNA]</scope>
</reference>
<evidence type="ECO:0000256" key="1">
    <source>
        <dbReference type="SAM" id="MobiDB-lite"/>
    </source>
</evidence>
<sequence length="341" mass="35727">MMSGQSLTSSPWAVCRARVGTMIRIVPLSQTSSLPSSTKLSPFISSSSSISGLVPPPTKPVTTTPSVTPSVSQTAASETWTSIGISLLPSSPPNGSTYLTTSNSNTFSRSLSSQPSVFATSTTSSYSDSTPYSSSARTSSTSELSISIPESSQPKSTLVSTSNIRSIATTRSDLGTSRDLPSSTPVTTPILSGNETSTSSRSGMSHGAIAGVVVGVVVFLFLVGITCILVRRKLKLRTRESMVRASSLASDWPNYLVRSPTPIDHMNGNQGEDPTQILSSCDYPRSAADVERRDVGPYLQLGSNPSTPTSAVHVVYTDNSSNDSLRSSGRLSDLSSIGVAR</sequence>